<dbReference type="EMBL" id="JYDI01007008">
    <property type="protein sequence ID" value="KRY02925.1"/>
    <property type="molecule type" value="Genomic_DNA"/>
</dbReference>
<sequence>MLGPLERSWCVCADQQPSGRLAQPHEQKSTKAPPGVLSVFTTYP</sequence>
<organism evidence="2 3">
    <name type="scientific">Trichinella britovi</name>
    <name type="common">Parasitic roundworm</name>
    <dbReference type="NCBI Taxonomy" id="45882"/>
    <lineage>
        <taxon>Eukaryota</taxon>
        <taxon>Metazoa</taxon>
        <taxon>Ecdysozoa</taxon>
        <taxon>Nematoda</taxon>
        <taxon>Enoplea</taxon>
        <taxon>Dorylaimia</taxon>
        <taxon>Trichinellida</taxon>
        <taxon>Trichinellidae</taxon>
        <taxon>Trichinella</taxon>
    </lineage>
</organism>
<comment type="caution">
    <text evidence="2">The sequence shown here is derived from an EMBL/GenBank/DDBJ whole genome shotgun (WGS) entry which is preliminary data.</text>
</comment>
<dbReference type="Proteomes" id="UP000054653">
    <property type="component" value="Unassembled WGS sequence"/>
</dbReference>
<gene>
    <name evidence="2" type="ORF">T03_2034</name>
</gene>
<name>A0A0V0YS04_TRIBR</name>
<keyword evidence="3" id="KW-1185">Reference proteome</keyword>
<accession>A0A0V0YS04</accession>
<evidence type="ECO:0000313" key="2">
    <source>
        <dbReference type="EMBL" id="KRY02925.1"/>
    </source>
</evidence>
<evidence type="ECO:0000256" key="1">
    <source>
        <dbReference type="SAM" id="MobiDB-lite"/>
    </source>
</evidence>
<feature type="region of interest" description="Disordered" evidence="1">
    <location>
        <begin position="19"/>
        <end position="44"/>
    </location>
</feature>
<dbReference type="AlphaFoldDB" id="A0A0V0YS04"/>
<evidence type="ECO:0000313" key="3">
    <source>
        <dbReference type="Proteomes" id="UP000054653"/>
    </source>
</evidence>
<reference evidence="2 3" key="1">
    <citation type="submission" date="2015-01" db="EMBL/GenBank/DDBJ databases">
        <title>Evolution of Trichinella species and genotypes.</title>
        <authorList>
            <person name="Korhonen P.K."/>
            <person name="Edoardo P."/>
            <person name="Giuseppe L.R."/>
            <person name="Gasser R.B."/>
        </authorList>
    </citation>
    <scope>NUCLEOTIDE SEQUENCE [LARGE SCALE GENOMIC DNA]</scope>
    <source>
        <strain evidence="2">ISS120</strain>
    </source>
</reference>
<protein>
    <submittedName>
        <fullName evidence="2">Uncharacterized protein</fullName>
    </submittedName>
</protein>
<proteinExistence type="predicted"/>